<dbReference type="InParanoid" id="F6TXS1"/>
<keyword evidence="5" id="KW-0963">Cytoplasm</keyword>
<dbReference type="Ensembl" id="ENSCINT00000010315.3">
    <property type="protein sequence ID" value="ENSCINP00000010315.3"/>
    <property type="gene ID" value="ENSCING00000005016.3"/>
</dbReference>
<evidence type="ECO:0000256" key="4">
    <source>
        <dbReference type="ARBA" id="ARBA00013872"/>
    </source>
</evidence>
<feature type="compositionally biased region" description="Basic and acidic residues" evidence="10">
    <location>
        <begin position="315"/>
        <end position="335"/>
    </location>
</feature>
<feature type="region of interest" description="Disordered" evidence="10">
    <location>
        <begin position="303"/>
        <end position="335"/>
    </location>
</feature>
<comment type="subcellular location">
    <subcellularLocation>
        <location evidence="1">Cytoplasm</location>
        <location evidence="1">Cytoskeleton</location>
        <location evidence="1">Cilium basal body</location>
    </subcellularLocation>
    <subcellularLocation>
        <location evidence="2">Cytoplasm</location>
        <location evidence="2">Cytoskeleton</location>
        <location evidence="2">Microtubule organizing center</location>
        <location evidence="2">Centrosome</location>
    </subcellularLocation>
</comment>
<reference evidence="11" key="3">
    <citation type="submission" date="2025-08" db="UniProtKB">
        <authorList>
            <consortium name="Ensembl"/>
        </authorList>
    </citation>
    <scope>IDENTIFICATION</scope>
</reference>
<feature type="region of interest" description="Disordered" evidence="10">
    <location>
        <begin position="398"/>
        <end position="497"/>
    </location>
</feature>
<protein>
    <recommendedName>
        <fullName evidence="4">Centrosomal protein kizuna</fullName>
    </recommendedName>
    <alternativeName>
        <fullName evidence="9">Polo-like kinase 1 substrate 1</fullName>
    </alternativeName>
</protein>
<evidence type="ECO:0000256" key="6">
    <source>
        <dbReference type="ARBA" id="ARBA00023212"/>
    </source>
</evidence>
<evidence type="ECO:0000256" key="8">
    <source>
        <dbReference type="ARBA" id="ARBA00024919"/>
    </source>
</evidence>
<reference evidence="12" key="1">
    <citation type="journal article" date="2002" name="Science">
        <title>The draft genome of Ciona intestinalis: insights into chordate and vertebrate origins.</title>
        <authorList>
            <person name="Dehal P."/>
            <person name="Satou Y."/>
            <person name="Campbell R.K."/>
            <person name="Chapman J."/>
            <person name="Degnan B."/>
            <person name="De Tomaso A."/>
            <person name="Davidson B."/>
            <person name="Di Gregorio A."/>
            <person name="Gelpke M."/>
            <person name="Goodstein D.M."/>
            <person name="Harafuji N."/>
            <person name="Hastings K.E."/>
            <person name="Ho I."/>
            <person name="Hotta K."/>
            <person name="Huang W."/>
            <person name="Kawashima T."/>
            <person name="Lemaire P."/>
            <person name="Martinez D."/>
            <person name="Meinertzhagen I.A."/>
            <person name="Necula S."/>
            <person name="Nonaka M."/>
            <person name="Putnam N."/>
            <person name="Rash S."/>
            <person name="Saiga H."/>
            <person name="Satake M."/>
            <person name="Terry A."/>
            <person name="Yamada L."/>
            <person name="Wang H.G."/>
            <person name="Awazu S."/>
            <person name="Azumi K."/>
            <person name="Boore J."/>
            <person name="Branno M."/>
            <person name="Chin-Bow S."/>
            <person name="DeSantis R."/>
            <person name="Doyle S."/>
            <person name="Francino P."/>
            <person name="Keys D.N."/>
            <person name="Haga S."/>
            <person name="Hayashi H."/>
            <person name="Hino K."/>
            <person name="Imai K.S."/>
            <person name="Inaba K."/>
            <person name="Kano S."/>
            <person name="Kobayashi K."/>
            <person name="Kobayashi M."/>
            <person name="Lee B.I."/>
            <person name="Makabe K.W."/>
            <person name="Manohar C."/>
            <person name="Matassi G."/>
            <person name="Medina M."/>
            <person name="Mochizuki Y."/>
            <person name="Mount S."/>
            <person name="Morishita T."/>
            <person name="Miura S."/>
            <person name="Nakayama A."/>
            <person name="Nishizaka S."/>
            <person name="Nomoto H."/>
            <person name="Ohta F."/>
            <person name="Oishi K."/>
            <person name="Rigoutsos I."/>
            <person name="Sano M."/>
            <person name="Sasaki A."/>
            <person name="Sasakura Y."/>
            <person name="Shoguchi E."/>
            <person name="Shin-i T."/>
            <person name="Spagnuolo A."/>
            <person name="Stainier D."/>
            <person name="Suzuki M.M."/>
            <person name="Tassy O."/>
            <person name="Takatori N."/>
            <person name="Tokuoka M."/>
            <person name="Yagi K."/>
            <person name="Yoshizaki F."/>
            <person name="Wada S."/>
            <person name="Zhang C."/>
            <person name="Hyatt P.D."/>
            <person name="Larimer F."/>
            <person name="Detter C."/>
            <person name="Doggett N."/>
            <person name="Glavina T."/>
            <person name="Hawkins T."/>
            <person name="Richardson P."/>
            <person name="Lucas S."/>
            <person name="Kohara Y."/>
            <person name="Levine M."/>
            <person name="Satoh N."/>
            <person name="Rokhsar D.S."/>
        </authorList>
    </citation>
    <scope>NUCLEOTIDE SEQUENCE [LARGE SCALE GENOMIC DNA]</scope>
</reference>
<comment type="similarity">
    <text evidence="3">Belongs to the kizuna family.</text>
</comment>
<evidence type="ECO:0000256" key="5">
    <source>
        <dbReference type="ARBA" id="ARBA00022490"/>
    </source>
</evidence>
<evidence type="ECO:0000313" key="12">
    <source>
        <dbReference type="Proteomes" id="UP000008144"/>
    </source>
</evidence>
<name>F6TXS1_CIOIN</name>
<comment type="function">
    <text evidence="8">Centrosomal protein required for establishing a robust mitotic centrosome architecture that can endure the forces that converge on the centrosomes during spindle formation. Required for stabilizing the expanded pericentriolar material around the centriole.</text>
</comment>
<feature type="compositionally biased region" description="Basic and acidic residues" evidence="10">
    <location>
        <begin position="478"/>
        <end position="488"/>
    </location>
</feature>
<sequence>MDGIHIYDKQLKFQEKISAIQQERSKLERQFYTITRNDKKLHSLQNTKLRSYWKQICARENTARQRNEELLADFSKLNLKILTLQSQTNKLRSMKKEYEEKVSKLYPKWKYEVEVAAAKKQLQNKGFGNFNSSQSTLVPTIPTSKKPLQSQPQAPAFTSYIAENAESSLTSQSSQISQNHMVKEGNIENVHIPPLQLPLYSDNEQLPIAAKSTSFVNKDPISSNSMSKYEQPTLVISNNADNDGSAHSQLKLDTSTPTPVSALHFESDIDHKIDEQQSDLDSVTTPSSESDSFNSDIENALETQTKPTNSNQTKSFEHSLHSELVKQDPPSDHHATKIVIPSPHEPAVFENNESILSESLTTETSPRTDAPLTSSSAYQALLKGHGLNLSSTLGEGGFVEDDNDVENLLSPVGTSRLNRSSGESDEYISEPDLNPSKVEPSPPTLPTIPQEDKLQHQTQKKIIPKKKPKAPWDTESESEQHSIDHPSDNDDDFDFYD</sequence>
<evidence type="ECO:0000256" key="3">
    <source>
        <dbReference type="ARBA" id="ARBA00010767"/>
    </source>
</evidence>
<proteinExistence type="inferred from homology"/>
<dbReference type="OrthoDB" id="8015657at2759"/>
<keyword evidence="6" id="KW-0206">Cytoskeleton</keyword>
<dbReference type="InterPro" id="IPR026742">
    <property type="entry name" value="Centrosomal_kizuma"/>
</dbReference>
<keyword evidence="7" id="KW-0966">Cell projection</keyword>
<evidence type="ECO:0000313" key="11">
    <source>
        <dbReference type="Ensembl" id="ENSCINP00000010315.3"/>
    </source>
</evidence>
<dbReference type="PANTHER" id="PTHR16299:SF2">
    <property type="entry name" value="CENTROSOMAL PROTEIN KIZUNA"/>
    <property type="match status" value="1"/>
</dbReference>
<dbReference type="GO" id="GO:0007051">
    <property type="term" value="P:spindle organization"/>
    <property type="evidence" value="ECO:0007669"/>
    <property type="project" value="InterPro"/>
</dbReference>
<evidence type="ECO:0000256" key="10">
    <source>
        <dbReference type="SAM" id="MobiDB-lite"/>
    </source>
</evidence>
<dbReference type="GeneID" id="100185602"/>
<feature type="region of interest" description="Disordered" evidence="10">
    <location>
        <begin position="236"/>
        <end position="259"/>
    </location>
</feature>
<feature type="compositionally biased region" description="Basic residues" evidence="10">
    <location>
        <begin position="458"/>
        <end position="469"/>
    </location>
</feature>
<reference evidence="11" key="2">
    <citation type="journal article" date="2008" name="Genome Biol.">
        <title>Improved genome assembly and evidence-based global gene model set for the chordate Ciona intestinalis: new insight into intron and operon populations.</title>
        <authorList>
            <person name="Satou Y."/>
            <person name="Mineta K."/>
            <person name="Ogasawara M."/>
            <person name="Sasakura Y."/>
            <person name="Shoguchi E."/>
            <person name="Ueno K."/>
            <person name="Yamada L."/>
            <person name="Matsumoto J."/>
            <person name="Wasserscheid J."/>
            <person name="Dewar K."/>
            <person name="Wiley G.B."/>
            <person name="Macmil S.L."/>
            <person name="Roe B.A."/>
            <person name="Zeller R.W."/>
            <person name="Hastings K.E."/>
            <person name="Lemaire P."/>
            <person name="Lindquist E."/>
            <person name="Endo T."/>
            <person name="Hotta K."/>
            <person name="Inaba K."/>
        </authorList>
    </citation>
    <scope>NUCLEOTIDE SEQUENCE [LARGE SCALE GENOMIC DNA]</scope>
    <source>
        <strain evidence="11">wild type</strain>
    </source>
</reference>
<evidence type="ECO:0000256" key="1">
    <source>
        <dbReference type="ARBA" id="ARBA00004120"/>
    </source>
</evidence>
<evidence type="ECO:0000256" key="2">
    <source>
        <dbReference type="ARBA" id="ARBA00004300"/>
    </source>
</evidence>
<dbReference type="KEGG" id="cin:100185602"/>
<dbReference type="GO" id="GO:0005813">
    <property type="term" value="C:centrosome"/>
    <property type="evidence" value="ECO:0007669"/>
    <property type="project" value="UniProtKB-SubCell"/>
</dbReference>
<dbReference type="Proteomes" id="UP000008144">
    <property type="component" value="Chromosome 3"/>
</dbReference>
<dbReference type="HOGENOM" id="CLU_548523_0_0_1"/>
<dbReference type="GeneTree" id="ENSGT00390000010121"/>
<organism evidence="11 12">
    <name type="scientific">Ciona intestinalis</name>
    <name type="common">Transparent sea squirt</name>
    <name type="synonym">Ascidia intestinalis</name>
    <dbReference type="NCBI Taxonomy" id="7719"/>
    <lineage>
        <taxon>Eukaryota</taxon>
        <taxon>Metazoa</taxon>
        <taxon>Chordata</taxon>
        <taxon>Tunicata</taxon>
        <taxon>Ascidiacea</taxon>
        <taxon>Phlebobranchia</taxon>
        <taxon>Cionidae</taxon>
        <taxon>Ciona</taxon>
    </lineage>
</organism>
<dbReference type="AlphaFoldDB" id="F6TXS1"/>
<keyword evidence="12" id="KW-1185">Reference proteome</keyword>
<accession>A0A1W3JG90</accession>
<evidence type="ECO:0000256" key="9">
    <source>
        <dbReference type="ARBA" id="ARBA00031153"/>
    </source>
</evidence>
<feature type="compositionally biased region" description="Polar residues" evidence="10">
    <location>
        <begin position="303"/>
        <end position="314"/>
    </location>
</feature>
<evidence type="ECO:0000256" key="7">
    <source>
        <dbReference type="ARBA" id="ARBA00023273"/>
    </source>
</evidence>
<reference evidence="11" key="4">
    <citation type="submission" date="2025-09" db="UniProtKB">
        <authorList>
            <consortium name="Ensembl"/>
        </authorList>
    </citation>
    <scope>IDENTIFICATION</scope>
</reference>
<dbReference type="EMBL" id="EAAA01001637">
    <property type="status" value="NOT_ANNOTATED_CDS"/>
    <property type="molecule type" value="Genomic_DNA"/>
</dbReference>
<dbReference type="PANTHER" id="PTHR16299">
    <property type="entry name" value="CENTROSOMAL PROTEIN KIZUNA"/>
    <property type="match status" value="1"/>
</dbReference>
<accession>F6TXS1</accession>
<feature type="compositionally biased region" description="Polar residues" evidence="10">
    <location>
        <begin position="412"/>
        <end position="421"/>
    </location>
</feature>